<name>A0ABW2NF70_9BACL</name>
<comment type="caution">
    <text evidence="1">The sequence shown here is derived from an EMBL/GenBank/DDBJ whole genome shotgun (WGS) entry which is preliminary data.</text>
</comment>
<dbReference type="EMBL" id="JBHTCT010000035">
    <property type="protein sequence ID" value="MFC7365969.1"/>
    <property type="molecule type" value="Genomic_DNA"/>
</dbReference>
<dbReference type="RefSeq" id="WP_157293829.1">
    <property type="nucleotide sequence ID" value="NZ_JBHTCT010000035.1"/>
</dbReference>
<gene>
    <name evidence="1" type="ORF">ACFQQH_12655</name>
</gene>
<protein>
    <submittedName>
        <fullName evidence="1">Uncharacterized protein</fullName>
    </submittedName>
</protein>
<keyword evidence="2" id="KW-1185">Reference proteome</keyword>
<sequence>MDNKNSSDHSRYNELLAHIKHGREIEFLYQGQEYFISKSIEGRALWNGKTQLSQIYKDDDDALNFIEVNGKKLKDLFKESKVVIQTIF</sequence>
<organism evidence="1 2">
    <name type="scientific">Bhargavaea changchunensis</name>
    <dbReference type="NCBI Taxonomy" id="2134037"/>
    <lineage>
        <taxon>Bacteria</taxon>
        <taxon>Bacillati</taxon>
        <taxon>Bacillota</taxon>
        <taxon>Bacilli</taxon>
        <taxon>Bacillales</taxon>
        <taxon>Caryophanaceae</taxon>
        <taxon>Bhargavaea</taxon>
    </lineage>
</organism>
<evidence type="ECO:0000313" key="1">
    <source>
        <dbReference type="EMBL" id="MFC7365969.1"/>
    </source>
</evidence>
<proteinExistence type="predicted"/>
<accession>A0ABW2NF70</accession>
<evidence type="ECO:0000313" key="2">
    <source>
        <dbReference type="Proteomes" id="UP001596483"/>
    </source>
</evidence>
<dbReference type="Proteomes" id="UP001596483">
    <property type="component" value="Unassembled WGS sequence"/>
</dbReference>
<reference evidence="2" key="1">
    <citation type="journal article" date="2019" name="Int. J. Syst. Evol. Microbiol.">
        <title>The Global Catalogue of Microorganisms (GCM) 10K type strain sequencing project: providing services to taxonomists for standard genome sequencing and annotation.</title>
        <authorList>
            <consortium name="The Broad Institute Genomics Platform"/>
            <consortium name="The Broad Institute Genome Sequencing Center for Infectious Disease"/>
            <person name="Wu L."/>
            <person name="Ma J."/>
        </authorList>
    </citation>
    <scope>NUCLEOTIDE SEQUENCE [LARGE SCALE GENOMIC DNA]</scope>
    <source>
        <strain evidence="2">JCM 4738</strain>
    </source>
</reference>